<evidence type="ECO:0000313" key="3">
    <source>
        <dbReference type="Proteomes" id="UP000315700"/>
    </source>
</evidence>
<dbReference type="InterPro" id="IPR002686">
    <property type="entry name" value="Transposase_17"/>
</dbReference>
<proteinExistence type="predicted"/>
<dbReference type="PANTHER" id="PTHR34322">
    <property type="entry name" value="TRANSPOSASE, Y1_TNP DOMAIN-CONTAINING"/>
    <property type="match status" value="1"/>
</dbReference>
<dbReference type="RefSeq" id="WP_145032710.1">
    <property type="nucleotide sequence ID" value="NZ_CP036271.1"/>
</dbReference>
<dbReference type="OrthoDB" id="9794403at2"/>
<dbReference type="Gene3D" id="3.30.70.1290">
    <property type="entry name" value="Transposase IS200-like"/>
    <property type="match status" value="1"/>
</dbReference>
<sequence>MRIRDPHSGSSYFSKRRRRVDDGFPRELTFSCFRRIRFLEKDRARHWLLTALEDARSRWPVDLWAWVIMPEHVHLLVSPRDPKLELGRFAGFIKEHSARPAIRWLAEHSPAFLNRITVQEGTVTRRRFWQPGGGYDRNVGQERTLASMIEYIHQNPVRRGLCERPADWEWSSARWYAGVRPALVEIDATLPTIHDC</sequence>
<dbReference type="InParanoid" id="A0A517SIQ2"/>
<dbReference type="GO" id="GO:0004803">
    <property type="term" value="F:transposase activity"/>
    <property type="evidence" value="ECO:0007669"/>
    <property type="project" value="InterPro"/>
</dbReference>
<evidence type="ECO:0000313" key="2">
    <source>
        <dbReference type="EMBL" id="QDT56011.1"/>
    </source>
</evidence>
<name>A0A517SIQ2_9PLAN</name>
<reference evidence="2 3" key="1">
    <citation type="submission" date="2019-02" db="EMBL/GenBank/DDBJ databases">
        <title>Deep-cultivation of Planctomycetes and their phenomic and genomic characterization uncovers novel biology.</title>
        <authorList>
            <person name="Wiegand S."/>
            <person name="Jogler M."/>
            <person name="Boedeker C."/>
            <person name="Pinto D."/>
            <person name="Vollmers J."/>
            <person name="Rivas-Marin E."/>
            <person name="Kohn T."/>
            <person name="Peeters S.H."/>
            <person name="Heuer A."/>
            <person name="Rast P."/>
            <person name="Oberbeckmann S."/>
            <person name="Bunk B."/>
            <person name="Jeske O."/>
            <person name="Meyerdierks A."/>
            <person name="Storesund J.E."/>
            <person name="Kallscheuer N."/>
            <person name="Luecker S."/>
            <person name="Lage O.M."/>
            <person name="Pohl T."/>
            <person name="Merkel B.J."/>
            <person name="Hornburger P."/>
            <person name="Mueller R.-W."/>
            <person name="Bruemmer F."/>
            <person name="Labrenz M."/>
            <person name="Spormann A.M."/>
            <person name="Op den Camp H."/>
            <person name="Overmann J."/>
            <person name="Amann R."/>
            <person name="Jetten M.S.M."/>
            <person name="Mascher T."/>
            <person name="Medema M.H."/>
            <person name="Devos D.P."/>
            <person name="Kaster A.-K."/>
            <person name="Ovreas L."/>
            <person name="Rohde M."/>
            <person name="Galperin M.Y."/>
            <person name="Jogler C."/>
        </authorList>
    </citation>
    <scope>NUCLEOTIDE SEQUENCE [LARGE SCALE GENOMIC DNA]</scope>
    <source>
        <strain evidence="2 3">Pan44</strain>
    </source>
</reference>
<keyword evidence="3" id="KW-1185">Reference proteome</keyword>
<dbReference type="PANTHER" id="PTHR34322:SF2">
    <property type="entry name" value="TRANSPOSASE IS200-LIKE DOMAIN-CONTAINING PROTEIN"/>
    <property type="match status" value="1"/>
</dbReference>
<dbReference type="NCBIfam" id="NF047646">
    <property type="entry name" value="REP_Tyr_transpos"/>
    <property type="match status" value="1"/>
</dbReference>
<dbReference type="KEGG" id="ccos:Pan44_40600"/>
<accession>A0A517SIQ2</accession>
<dbReference type="SMART" id="SM01321">
    <property type="entry name" value="Y1_Tnp"/>
    <property type="match status" value="1"/>
</dbReference>
<dbReference type="GO" id="GO:0003677">
    <property type="term" value="F:DNA binding"/>
    <property type="evidence" value="ECO:0007669"/>
    <property type="project" value="InterPro"/>
</dbReference>
<protein>
    <submittedName>
        <fullName evidence="2">Transposase IS200 like protein</fullName>
    </submittedName>
</protein>
<dbReference type="EMBL" id="CP036271">
    <property type="protein sequence ID" value="QDT56011.1"/>
    <property type="molecule type" value="Genomic_DNA"/>
</dbReference>
<dbReference type="GO" id="GO:0006313">
    <property type="term" value="P:DNA transposition"/>
    <property type="evidence" value="ECO:0007669"/>
    <property type="project" value="InterPro"/>
</dbReference>
<dbReference type="InterPro" id="IPR036515">
    <property type="entry name" value="Transposase_17_sf"/>
</dbReference>
<organism evidence="2 3">
    <name type="scientific">Caulifigura coniformis</name>
    <dbReference type="NCBI Taxonomy" id="2527983"/>
    <lineage>
        <taxon>Bacteria</taxon>
        <taxon>Pseudomonadati</taxon>
        <taxon>Planctomycetota</taxon>
        <taxon>Planctomycetia</taxon>
        <taxon>Planctomycetales</taxon>
        <taxon>Planctomycetaceae</taxon>
        <taxon>Caulifigura</taxon>
    </lineage>
</organism>
<dbReference type="SUPFAM" id="SSF143422">
    <property type="entry name" value="Transposase IS200-like"/>
    <property type="match status" value="1"/>
</dbReference>
<dbReference type="Proteomes" id="UP000315700">
    <property type="component" value="Chromosome"/>
</dbReference>
<dbReference type="Pfam" id="PF01797">
    <property type="entry name" value="Y1_Tnp"/>
    <property type="match status" value="1"/>
</dbReference>
<gene>
    <name evidence="2" type="ORF">Pan44_40600</name>
</gene>
<dbReference type="AlphaFoldDB" id="A0A517SIQ2"/>
<feature type="domain" description="Transposase IS200-like" evidence="1">
    <location>
        <begin position="24"/>
        <end position="155"/>
    </location>
</feature>
<evidence type="ECO:0000259" key="1">
    <source>
        <dbReference type="SMART" id="SM01321"/>
    </source>
</evidence>